<dbReference type="GO" id="GO:0043565">
    <property type="term" value="F:sequence-specific DNA binding"/>
    <property type="evidence" value="ECO:0007669"/>
    <property type="project" value="TreeGrafter"/>
</dbReference>
<dbReference type="PANTHER" id="PTHR13580:SF9">
    <property type="entry name" value="AXIN1 UP-REGULATED 1, ISOFORM A"/>
    <property type="match status" value="1"/>
</dbReference>
<keyword evidence="6" id="KW-0010">Activator</keyword>
<feature type="compositionally biased region" description="Polar residues" evidence="9">
    <location>
        <begin position="47"/>
        <end position="69"/>
    </location>
</feature>
<evidence type="ECO:0000256" key="2">
    <source>
        <dbReference type="ARBA" id="ARBA00008548"/>
    </source>
</evidence>
<keyword evidence="12" id="KW-1185">Reference proteome</keyword>
<sequence>MDDPSVIQDTPPKKEELNSSNEPENALEENIEQESFCSAKDEKTSDSDLSSNEDQNNVNSNTNSQFYESSDSKIDYAVKIDDSDTLSDIEDIKTDTASADSEDSALGSLPPDGVPNEREEEVQDRSDGSDSGIGSETNEDSKAPSFNLSLPCTSGVGNNNSSEHRPIQNNTSINDNSGDNSNNPISIQKQQSLRSSLKRKYCSEGNDEPQSKRRKESIQFDNVTVYYFPRAQGFTCVPSQGGSTLGMEWQHTHTQKFTLAEHALEQRRLHRQILQQLKSERHTLQGASLSSSEDSDTEEEASDISESELDLDSYYFLQPIPTRQRRALLRAAGVRKIEGYEKDECRDIRTSREFCGCSCKGACNPETCSCSLAGIKCQVDRLNFPCGCTRDGCGNTTGRIEFNPVRVRTHFIHTLMRIGLEKKNEENQEAARRQWAEAHNATGSRCTPNTYDRERCQRHDDGLLRDVSLSPRVEVESCVNAGNFNNVHCDINTNVNQNNIQGDMNYGYRNDAVTGTMNESNMHYQNMSSHHNHADPYTSNILQGKGPPYSVTNAMNYDSMPNNMHLNYAYEQHNENQHFKGLQSFSATSFEEFAHNSQINMFSHYGHMYVPHYLHKSNTNINEHNSLQYHNMPQNQYDVYKNNNPSEYMEPENKGESQYTTLMSLPYQSSNKIQSVENDENWFSHNTLLGLDHADHATQDASDLPPQPAETQPESNTAETTENFGELIKKTMVESVIV</sequence>
<evidence type="ECO:0000313" key="12">
    <source>
        <dbReference type="Proteomes" id="UP001153714"/>
    </source>
</evidence>
<proteinExistence type="inferred from homology"/>
<dbReference type="InterPro" id="IPR023260">
    <property type="entry name" value="Cys/Ser-rich_nuc_prot"/>
</dbReference>
<feature type="compositionally biased region" description="Acidic residues" evidence="9">
    <location>
        <begin position="293"/>
        <end position="306"/>
    </location>
</feature>
<feature type="region of interest" description="Disordered" evidence="9">
    <location>
        <begin position="697"/>
        <end position="722"/>
    </location>
</feature>
<dbReference type="InterPro" id="IPR031972">
    <property type="entry name" value="CSRNP_N"/>
</dbReference>
<evidence type="ECO:0000259" key="10">
    <source>
        <dbReference type="Pfam" id="PF16019"/>
    </source>
</evidence>
<organism evidence="11 12">
    <name type="scientific">Diatraea saccharalis</name>
    <name type="common">sugarcane borer</name>
    <dbReference type="NCBI Taxonomy" id="40085"/>
    <lineage>
        <taxon>Eukaryota</taxon>
        <taxon>Metazoa</taxon>
        <taxon>Ecdysozoa</taxon>
        <taxon>Arthropoda</taxon>
        <taxon>Hexapoda</taxon>
        <taxon>Insecta</taxon>
        <taxon>Pterygota</taxon>
        <taxon>Neoptera</taxon>
        <taxon>Endopterygota</taxon>
        <taxon>Lepidoptera</taxon>
        <taxon>Glossata</taxon>
        <taxon>Ditrysia</taxon>
        <taxon>Pyraloidea</taxon>
        <taxon>Crambidae</taxon>
        <taxon>Crambinae</taxon>
        <taxon>Diatraea</taxon>
    </lineage>
</organism>
<protein>
    <recommendedName>
        <fullName evidence="10">Cysteine/serine-rich nuclear protein N-terminal domain-containing protein</fullName>
    </recommendedName>
</protein>
<feature type="compositionally biased region" description="Low complexity" evidence="9">
    <location>
        <begin position="169"/>
        <end position="187"/>
    </location>
</feature>
<dbReference type="GO" id="GO:0006915">
    <property type="term" value="P:apoptotic process"/>
    <property type="evidence" value="ECO:0007669"/>
    <property type="project" value="UniProtKB-KW"/>
</dbReference>
<comment type="subcellular location">
    <subcellularLocation>
        <location evidence="1">Nucleus</location>
    </subcellularLocation>
</comment>
<evidence type="ECO:0000256" key="5">
    <source>
        <dbReference type="ARBA" id="ARBA00023125"/>
    </source>
</evidence>
<name>A0A9N9QVM4_9NEOP</name>
<accession>A0A9N9QVM4</accession>
<comment type="similarity">
    <text evidence="2">Belongs to the AXUD1 family.</text>
</comment>
<dbReference type="Pfam" id="PF16019">
    <property type="entry name" value="CSRNP_N"/>
    <property type="match status" value="1"/>
</dbReference>
<feature type="compositionally biased region" description="Basic and acidic residues" evidence="9">
    <location>
        <begin position="70"/>
        <end position="82"/>
    </location>
</feature>
<dbReference type="AlphaFoldDB" id="A0A9N9QVM4"/>
<feature type="compositionally biased region" description="Polar residues" evidence="9">
    <location>
        <begin position="709"/>
        <end position="722"/>
    </location>
</feature>
<dbReference type="GO" id="GO:0005634">
    <property type="term" value="C:nucleus"/>
    <property type="evidence" value="ECO:0007669"/>
    <property type="project" value="UniProtKB-SubCell"/>
</dbReference>
<evidence type="ECO:0000256" key="9">
    <source>
        <dbReference type="SAM" id="MobiDB-lite"/>
    </source>
</evidence>
<feature type="domain" description="Cysteine/serine-rich nuclear protein N-terminal" evidence="10">
    <location>
        <begin position="214"/>
        <end position="422"/>
    </location>
</feature>
<feature type="region of interest" description="Disordered" evidence="9">
    <location>
        <begin position="282"/>
        <end position="306"/>
    </location>
</feature>
<evidence type="ECO:0000256" key="1">
    <source>
        <dbReference type="ARBA" id="ARBA00004123"/>
    </source>
</evidence>
<keyword evidence="4" id="KW-0805">Transcription regulation</keyword>
<evidence type="ECO:0000256" key="8">
    <source>
        <dbReference type="ARBA" id="ARBA00023242"/>
    </source>
</evidence>
<evidence type="ECO:0000256" key="4">
    <source>
        <dbReference type="ARBA" id="ARBA00023015"/>
    </source>
</evidence>
<keyword evidence="5" id="KW-0238">DNA-binding</keyword>
<evidence type="ECO:0000313" key="11">
    <source>
        <dbReference type="EMBL" id="CAG9784210.1"/>
    </source>
</evidence>
<keyword evidence="3" id="KW-0053">Apoptosis</keyword>
<feature type="region of interest" description="Disordered" evidence="9">
    <location>
        <begin position="1"/>
        <end position="216"/>
    </location>
</feature>
<keyword evidence="7" id="KW-0804">Transcription</keyword>
<gene>
    <name evidence="11" type="ORF">DIATSA_LOCUS2319</name>
</gene>
<dbReference type="Proteomes" id="UP001153714">
    <property type="component" value="Chromosome 12"/>
</dbReference>
<evidence type="ECO:0000256" key="6">
    <source>
        <dbReference type="ARBA" id="ARBA00023159"/>
    </source>
</evidence>
<dbReference type="OrthoDB" id="5946974at2759"/>
<dbReference type="PANTHER" id="PTHR13580">
    <property type="entry name" value="TGF-BETA INDUCED APOPTOSIS PROTEIN"/>
    <property type="match status" value="1"/>
</dbReference>
<reference evidence="11" key="2">
    <citation type="submission" date="2022-10" db="EMBL/GenBank/DDBJ databases">
        <authorList>
            <consortium name="ENA_rothamsted_submissions"/>
            <consortium name="culmorum"/>
            <person name="King R."/>
        </authorList>
    </citation>
    <scope>NUCLEOTIDE SEQUENCE</scope>
</reference>
<dbReference type="EMBL" id="OU893343">
    <property type="protein sequence ID" value="CAG9784210.1"/>
    <property type="molecule type" value="Genomic_DNA"/>
</dbReference>
<dbReference type="GO" id="GO:0000981">
    <property type="term" value="F:DNA-binding transcription factor activity, RNA polymerase II-specific"/>
    <property type="evidence" value="ECO:0007669"/>
    <property type="project" value="TreeGrafter"/>
</dbReference>
<dbReference type="PRINTS" id="PR02031">
    <property type="entry name" value="CYSSERRICHNP"/>
</dbReference>
<evidence type="ECO:0000256" key="7">
    <source>
        <dbReference type="ARBA" id="ARBA00023163"/>
    </source>
</evidence>
<feature type="compositionally biased region" description="Polar residues" evidence="9">
    <location>
        <begin position="144"/>
        <end position="161"/>
    </location>
</feature>
<keyword evidence="8" id="KW-0539">Nucleus</keyword>
<evidence type="ECO:0000256" key="3">
    <source>
        <dbReference type="ARBA" id="ARBA00022703"/>
    </source>
</evidence>
<reference evidence="11" key="1">
    <citation type="submission" date="2021-12" db="EMBL/GenBank/DDBJ databases">
        <authorList>
            <person name="King R."/>
        </authorList>
    </citation>
    <scope>NUCLEOTIDE SEQUENCE</scope>
</reference>